<proteinExistence type="predicted"/>
<evidence type="ECO:0000313" key="1">
    <source>
        <dbReference type="EMBL" id="GAA5150413.1"/>
    </source>
</evidence>
<sequence>MHGAYRQRELVDRVGRYTVRVAIQHGHLQRIWPRILIESARSTDLLTRAAAAQLLNGPQSAIASMTAAALHGCTAVTGTEVHQLVPYCGTRRRRVGLIPHNGWLPPEDVVEHLGLRVVTPVRAATDLLCTVRARDAIAVIDQMLALHPVDLREDFRAQVRRRLTERPDARGTKRGARILELATGRAESPPESWLLLEVDALGFSAPKSNWPIFAINGREIYRLDLAWPEFLIALEYNGYAVHLDRELEDARRAEDLRRRGWIVLTATADDFADSRELERQLREAFRVRGYQRPC</sequence>
<comment type="caution">
    <text evidence="1">The sequence shown here is derived from an EMBL/GenBank/DDBJ whole genome shotgun (WGS) entry which is preliminary data.</text>
</comment>
<dbReference type="InterPro" id="IPR011335">
    <property type="entry name" value="Restrct_endonuc-II-like"/>
</dbReference>
<gene>
    <name evidence="1" type="ORF">GCM10023321_15720</name>
</gene>
<name>A0ABP9PQD7_9PSEU</name>
<dbReference type="SUPFAM" id="SSF52980">
    <property type="entry name" value="Restriction endonuclease-like"/>
    <property type="match status" value="1"/>
</dbReference>
<accession>A0ABP9PQD7</accession>
<evidence type="ECO:0008006" key="3">
    <source>
        <dbReference type="Google" id="ProtNLM"/>
    </source>
</evidence>
<reference evidence="2" key="1">
    <citation type="journal article" date="2019" name="Int. J. Syst. Evol. Microbiol.">
        <title>The Global Catalogue of Microorganisms (GCM) 10K type strain sequencing project: providing services to taxonomists for standard genome sequencing and annotation.</title>
        <authorList>
            <consortium name="The Broad Institute Genomics Platform"/>
            <consortium name="The Broad Institute Genome Sequencing Center for Infectious Disease"/>
            <person name="Wu L."/>
            <person name="Ma J."/>
        </authorList>
    </citation>
    <scope>NUCLEOTIDE SEQUENCE [LARGE SCALE GENOMIC DNA]</scope>
    <source>
        <strain evidence="2">JCM 18303</strain>
    </source>
</reference>
<dbReference type="EMBL" id="BAABJP010000007">
    <property type="protein sequence ID" value="GAA5150413.1"/>
    <property type="molecule type" value="Genomic_DNA"/>
</dbReference>
<protein>
    <recommendedName>
        <fullName evidence="3">DUF559 domain-containing protein</fullName>
    </recommendedName>
</protein>
<dbReference type="Proteomes" id="UP001428817">
    <property type="component" value="Unassembled WGS sequence"/>
</dbReference>
<keyword evidence="2" id="KW-1185">Reference proteome</keyword>
<evidence type="ECO:0000313" key="2">
    <source>
        <dbReference type="Proteomes" id="UP001428817"/>
    </source>
</evidence>
<organism evidence="1 2">
    <name type="scientific">Pseudonocardia eucalypti</name>
    <dbReference type="NCBI Taxonomy" id="648755"/>
    <lineage>
        <taxon>Bacteria</taxon>
        <taxon>Bacillati</taxon>
        <taxon>Actinomycetota</taxon>
        <taxon>Actinomycetes</taxon>
        <taxon>Pseudonocardiales</taxon>
        <taxon>Pseudonocardiaceae</taxon>
        <taxon>Pseudonocardia</taxon>
    </lineage>
</organism>